<feature type="compositionally biased region" description="Low complexity" evidence="1">
    <location>
        <begin position="294"/>
        <end position="309"/>
    </location>
</feature>
<feature type="compositionally biased region" description="Basic residues" evidence="1">
    <location>
        <begin position="338"/>
        <end position="349"/>
    </location>
</feature>
<dbReference type="AlphaFoldDB" id="A0A1J8Q4N3"/>
<evidence type="ECO:0000313" key="2">
    <source>
        <dbReference type="EMBL" id="OJA16582.1"/>
    </source>
</evidence>
<evidence type="ECO:0000256" key="1">
    <source>
        <dbReference type="SAM" id="MobiDB-lite"/>
    </source>
</evidence>
<feature type="region of interest" description="Disordered" evidence="1">
    <location>
        <begin position="221"/>
        <end position="349"/>
    </location>
</feature>
<protein>
    <submittedName>
        <fullName evidence="2">Uncharacterized protein</fullName>
    </submittedName>
</protein>
<comment type="caution">
    <text evidence="2">The sequence shown here is derived from an EMBL/GenBank/DDBJ whole genome shotgun (WGS) entry which is preliminary data.</text>
</comment>
<proteinExistence type="predicted"/>
<dbReference type="EMBL" id="LVVM01002510">
    <property type="protein sequence ID" value="OJA16582.1"/>
    <property type="molecule type" value="Genomic_DNA"/>
</dbReference>
<name>A0A1J8Q4N3_9AGAM</name>
<feature type="region of interest" description="Disordered" evidence="1">
    <location>
        <begin position="99"/>
        <end position="146"/>
    </location>
</feature>
<feature type="compositionally biased region" description="Basic and acidic residues" evidence="1">
    <location>
        <begin position="221"/>
        <end position="232"/>
    </location>
</feature>
<accession>A0A1J8Q4N3</accession>
<organism evidence="2 3">
    <name type="scientific">Rhizopogon vesiculosus</name>
    <dbReference type="NCBI Taxonomy" id="180088"/>
    <lineage>
        <taxon>Eukaryota</taxon>
        <taxon>Fungi</taxon>
        <taxon>Dikarya</taxon>
        <taxon>Basidiomycota</taxon>
        <taxon>Agaricomycotina</taxon>
        <taxon>Agaricomycetes</taxon>
        <taxon>Agaricomycetidae</taxon>
        <taxon>Boletales</taxon>
        <taxon>Suillineae</taxon>
        <taxon>Rhizopogonaceae</taxon>
        <taxon>Rhizopogon</taxon>
    </lineage>
</organism>
<gene>
    <name evidence="2" type="ORF">AZE42_03850</name>
</gene>
<dbReference type="Proteomes" id="UP000183567">
    <property type="component" value="Unassembled WGS sequence"/>
</dbReference>
<evidence type="ECO:0000313" key="3">
    <source>
        <dbReference type="Proteomes" id="UP000183567"/>
    </source>
</evidence>
<sequence length="349" mass="37953">MTSLVATDSSAILSSMPHDMIQVLTGVRHIMETSLAQDNKLLDIISILATQAEQIKERDHSIMIMQSKIDSQQAIIEEIRSEQRLLTAAVASFSQSHAQDARDASVTLSPPDIRETPEPVSNAATPEKSPLTPKLVSNAPSDTTTDGVAHVKATTTDDTWLIPECYAKTQRGGELRRHGAFYDTPDWHAMTVAAGDEPDSGVLPLSPPENSITHEEITRALENARTDVNRKLEARRKKDAAVIPSKAAASDDGDRASDTSPRSSAKRCREPDEQGVKRSPNPMDISSIIHDAPDGGSPSLLPDSSSSSGHCHVQDDGSKRRRLSTDIVESTVIPEKKRPTRKSPRREPN</sequence>
<reference evidence="2 3" key="1">
    <citation type="submission" date="2016-03" db="EMBL/GenBank/DDBJ databases">
        <title>Comparative genomics of the ectomycorrhizal sister species Rhizopogon vinicolor and Rhizopogon vesiculosus (Basidiomycota: Boletales) reveals a divergence of the mating type B locus.</title>
        <authorList>
            <person name="Mujic A.B."/>
            <person name="Kuo A."/>
            <person name="Tritt A."/>
            <person name="Lipzen A."/>
            <person name="Chen C."/>
            <person name="Johnson J."/>
            <person name="Sharma A."/>
            <person name="Barry K."/>
            <person name="Grigoriev I.V."/>
            <person name="Spatafora J.W."/>
        </authorList>
    </citation>
    <scope>NUCLEOTIDE SEQUENCE [LARGE SCALE GENOMIC DNA]</scope>
    <source>
        <strain evidence="2 3">AM-OR11-056</strain>
    </source>
</reference>
<keyword evidence="3" id="KW-1185">Reference proteome</keyword>
<dbReference type="OrthoDB" id="2674590at2759"/>
<feature type="compositionally biased region" description="Basic and acidic residues" evidence="1">
    <location>
        <begin position="267"/>
        <end position="276"/>
    </location>
</feature>